<dbReference type="InterPro" id="IPR014001">
    <property type="entry name" value="Helicase_ATP-bd"/>
</dbReference>
<evidence type="ECO:0000256" key="9">
    <source>
        <dbReference type="ARBA" id="ARBA00047984"/>
    </source>
</evidence>
<evidence type="ECO:0000313" key="14">
    <source>
        <dbReference type="Proteomes" id="UP001558713"/>
    </source>
</evidence>
<keyword evidence="2" id="KW-0507">mRNA processing</keyword>
<dbReference type="GO" id="GO:0005730">
    <property type="term" value="C:nucleolus"/>
    <property type="evidence" value="ECO:0007669"/>
    <property type="project" value="UniProtKB-ARBA"/>
</dbReference>
<dbReference type="CDD" id="cd17978">
    <property type="entry name" value="DEXHc_DHX33"/>
    <property type="match status" value="1"/>
</dbReference>
<keyword evidence="5" id="KW-0378">Hydrolase</keyword>
<keyword evidence="3" id="KW-0747">Spliceosome</keyword>
<keyword evidence="4" id="KW-0547">Nucleotide-binding</keyword>
<dbReference type="InterPro" id="IPR001650">
    <property type="entry name" value="Helicase_C-like"/>
</dbReference>
<feature type="domain" description="Helicase ATP-binding" evidence="11">
    <location>
        <begin position="51"/>
        <end position="238"/>
    </location>
</feature>
<dbReference type="Pfam" id="PF00271">
    <property type="entry name" value="Helicase_C"/>
    <property type="match status" value="1"/>
</dbReference>
<dbReference type="PANTHER" id="PTHR18934">
    <property type="entry name" value="ATP-DEPENDENT RNA HELICASE"/>
    <property type="match status" value="1"/>
</dbReference>
<dbReference type="Pfam" id="PF04408">
    <property type="entry name" value="WHD_HA2"/>
    <property type="match status" value="1"/>
</dbReference>
<dbReference type="InterPro" id="IPR003593">
    <property type="entry name" value="AAA+_ATPase"/>
</dbReference>
<dbReference type="GO" id="GO:0008380">
    <property type="term" value="P:RNA splicing"/>
    <property type="evidence" value="ECO:0007669"/>
    <property type="project" value="UniProtKB-KW"/>
</dbReference>
<evidence type="ECO:0000256" key="1">
    <source>
        <dbReference type="ARBA" id="ARBA00012552"/>
    </source>
</evidence>
<dbReference type="PROSITE" id="PS51194">
    <property type="entry name" value="HELICASE_CTER"/>
    <property type="match status" value="1"/>
</dbReference>
<dbReference type="AlphaFoldDB" id="A0ABD1A3Q4"/>
<evidence type="ECO:0000313" key="13">
    <source>
        <dbReference type="EMBL" id="KAL1198389.1"/>
    </source>
</evidence>
<dbReference type="GO" id="GO:0003724">
    <property type="term" value="F:RNA helicase activity"/>
    <property type="evidence" value="ECO:0007669"/>
    <property type="project" value="UniProtKB-EC"/>
</dbReference>
<dbReference type="InterPro" id="IPR048333">
    <property type="entry name" value="HA2_WH"/>
</dbReference>
<dbReference type="GO" id="GO:0005524">
    <property type="term" value="F:ATP binding"/>
    <property type="evidence" value="ECO:0007669"/>
    <property type="project" value="UniProtKB-KW"/>
</dbReference>
<evidence type="ECO:0000256" key="10">
    <source>
        <dbReference type="SAM" id="MobiDB-lite"/>
    </source>
</evidence>
<dbReference type="Pfam" id="PF21010">
    <property type="entry name" value="HA2_C"/>
    <property type="match status" value="1"/>
</dbReference>
<feature type="region of interest" description="Disordered" evidence="10">
    <location>
        <begin position="1"/>
        <end position="25"/>
    </location>
</feature>
<dbReference type="Proteomes" id="UP001558713">
    <property type="component" value="Unassembled WGS sequence"/>
</dbReference>
<dbReference type="SMART" id="SM00490">
    <property type="entry name" value="HELICc"/>
    <property type="match status" value="1"/>
</dbReference>
<dbReference type="EMBL" id="JBANAX010000667">
    <property type="protein sequence ID" value="KAL1198389.1"/>
    <property type="molecule type" value="Genomic_DNA"/>
</dbReference>
<comment type="catalytic activity">
    <reaction evidence="9">
        <text>ATP + H2O = ADP + phosphate + H(+)</text>
        <dbReference type="Rhea" id="RHEA:13065"/>
        <dbReference type="ChEBI" id="CHEBI:15377"/>
        <dbReference type="ChEBI" id="CHEBI:15378"/>
        <dbReference type="ChEBI" id="CHEBI:30616"/>
        <dbReference type="ChEBI" id="CHEBI:43474"/>
        <dbReference type="ChEBI" id="CHEBI:456216"/>
        <dbReference type="EC" id="3.6.4.13"/>
    </reaction>
</comment>
<evidence type="ECO:0000256" key="2">
    <source>
        <dbReference type="ARBA" id="ARBA00022664"/>
    </source>
</evidence>
<dbReference type="SUPFAM" id="SSF52540">
    <property type="entry name" value="P-loop containing nucleoside triphosphate hydrolases"/>
    <property type="match status" value="1"/>
</dbReference>
<comment type="caution">
    <text evidence="13">The sequence shown here is derived from an EMBL/GenBank/DDBJ whole genome shotgun (WGS) entry which is preliminary data.</text>
</comment>
<evidence type="ECO:0000259" key="11">
    <source>
        <dbReference type="PROSITE" id="PS51192"/>
    </source>
</evidence>
<dbReference type="CDD" id="cd18791">
    <property type="entry name" value="SF2_C_RHA"/>
    <property type="match status" value="1"/>
</dbReference>
<keyword evidence="14" id="KW-1185">Reference proteome</keyword>
<protein>
    <recommendedName>
        <fullName evidence="1">RNA helicase</fullName>
        <ecNumber evidence="1">3.6.4.13</ecNumber>
    </recommendedName>
</protein>
<name>A0ABD1A3Q4_CARAN</name>
<dbReference type="InterPro" id="IPR011545">
    <property type="entry name" value="DEAD/DEAH_box_helicase_dom"/>
</dbReference>
<dbReference type="PANTHER" id="PTHR18934:SF118">
    <property type="entry name" value="ATP-DEPENDENT RNA HELICASE DHX33"/>
    <property type="match status" value="1"/>
</dbReference>
<dbReference type="SMART" id="SM00487">
    <property type="entry name" value="DEXDc"/>
    <property type="match status" value="1"/>
</dbReference>
<dbReference type="InterPro" id="IPR002464">
    <property type="entry name" value="DNA/RNA_helicase_DEAH_CS"/>
</dbReference>
<dbReference type="InterPro" id="IPR007502">
    <property type="entry name" value="Helicase-assoc_dom"/>
</dbReference>
<dbReference type="GO" id="GO:0016787">
    <property type="term" value="F:hydrolase activity"/>
    <property type="evidence" value="ECO:0007669"/>
    <property type="project" value="UniProtKB-KW"/>
</dbReference>
<evidence type="ECO:0000256" key="4">
    <source>
        <dbReference type="ARBA" id="ARBA00022741"/>
    </source>
</evidence>
<dbReference type="InterPro" id="IPR011709">
    <property type="entry name" value="DEAD-box_helicase_OB_fold"/>
</dbReference>
<evidence type="ECO:0000259" key="12">
    <source>
        <dbReference type="PROSITE" id="PS51194"/>
    </source>
</evidence>
<reference evidence="13 14" key="1">
    <citation type="submission" date="2024-04" db="EMBL/GenBank/DDBJ databases">
        <title>Genome assembly C_amara_ONT_v2.</title>
        <authorList>
            <person name="Yant L."/>
            <person name="Moore C."/>
            <person name="Slenker M."/>
        </authorList>
    </citation>
    <scope>NUCLEOTIDE SEQUENCE [LARGE SCALE GENOMIC DNA]</scope>
    <source>
        <tissue evidence="13">Leaf</tissue>
    </source>
</reference>
<organism evidence="13 14">
    <name type="scientific">Cardamine amara subsp. amara</name>
    <dbReference type="NCBI Taxonomy" id="228776"/>
    <lineage>
        <taxon>Eukaryota</taxon>
        <taxon>Viridiplantae</taxon>
        <taxon>Streptophyta</taxon>
        <taxon>Embryophyta</taxon>
        <taxon>Tracheophyta</taxon>
        <taxon>Spermatophyta</taxon>
        <taxon>Magnoliopsida</taxon>
        <taxon>eudicotyledons</taxon>
        <taxon>Gunneridae</taxon>
        <taxon>Pentapetalae</taxon>
        <taxon>rosids</taxon>
        <taxon>malvids</taxon>
        <taxon>Brassicales</taxon>
        <taxon>Brassicaceae</taxon>
        <taxon>Cardamineae</taxon>
        <taxon>Cardamine</taxon>
    </lineage>
</organism>
<dbReference type="GO" id="GO:0005681">
    <property type="term" value="C:spliceosomal complex"/>
    <property type="evidence" value="ECO:0007669"/>
    <property type="project" value="UniProtKB-KW"/>
</dbReference>
<dbReference type="GO" id="GO:0006397">
    <property type="term" value="P:mRNA processing"/>
    <property type="evidence" value="ECO:0007669"/>
    <property type="project" value="UniProtKB-KW"/>
</dbReference>
<accession>A0ABD1A3Q4</accession>
<dbReference type="Gene3D" id="1.20.120.1080">
    <property type="match status" value="1"/>
</dbReference>
<dbReference type="PROSITE" id="PS51192">
    <property type="entry name" value="HELICASE_ATP_BIND_1"/>
    <property type="match status" value="1"/>
</dbReference>
<dbReference type="Gene3D" id="3.40.50.300">
    <property type="entry name" value="P-loop containing nucleotide triphosphate hydrolases"/>
    <property type="match status" value="2"/>
</dbReference>
<proteinExistence type="predicted"/>
<evidence type="ECO:0000256" key="8">
    <source>
        <dbReference type="ARBA" id="ARBA00023187"/>
    </source>
</evidence>
<feature type="compositionally biased region" description="Polar residues" evidence="10">
    <location>
        <begin position="8"/>
        <end position="25"/>
    </location>
</feature>
<dbReference type="FunFam" id="3.40.50.300:FF:000007">
    <property type="entry name" value="Pre-mRNA-splicing factor ATP-dependent RNA helicase"/>
    <property type="match status" value="1"/>
</dbReference>
<evidence type="ECO:0000256" key="7">
    <source>
        <dbReference type="ARBA" id="ARBA00022840"/>
    </source>
</evidence>
<dbReference type="SMART" id="SM00382">
    <property type="entry name" value="AAA"/>
    <property type="match status" value="1"/>
</dbReference>
<evidence type="ECO:0000256" key="5">
    <source>
        <dbReference type="ARBA" id="ARBA00022801"/>
    </source>
</evidence>
<feature type="domain" description="Helicase C-terminal" evidence="12">
    <location>
        <begin position="263"/>
        <end position="435"/>
    </location>
</feature>
<keyword evidence="8" id="KW-0508">mRNA splicing</keyword>
<evidence type="ECO:0000256" key="6">
    <source>
        <dbReference type="ARBA" id="ARBA00022806"/>
    </source>
</evidence>
<evidence type="ECO:0000256" key="3">
    <source>
        <dbReference type="ARBA" id="ARBA00022728"/>
    </source>
</evidence>
<dbReference type="Pfam" id="PF00270">
    <property type="entry name" value="DEAD"/>
    <property type="match status" value="1"/>
</dbReference>
<keyword evidence="7" id="KW-0067">ATP-binding</keyword>
<keyword evidence="6 13" id="KW-0347">Helicase</keyword>
<dbReference type="EC" id="3.6.4.13" evidence="1"/>
<dbReference type="PROSITE" id="PS00690">
    <property type="entry name" value="DEAH_ATP_HELICASE"/>
    <property type="match status" value="1"/>
</dbReference>
<dbReference type="InterPro" id="IPR027417">
    <property type="entry name" value="P-loop_NTPase"/>
</dbReference>
<gene>
    <name evidence="13" type="ORF">V5N11_004209</name>
</gene>
<dbReference type="Pfam" id="PF07717">
    <property type="entry name" value="OB_NTP_bind"/>
    <property type="match status" value="1"/>
</dbReference>
<dbReference type="SMART" id="SM00847">
    <property type="entry name" value="HA2"/>
    <property type="match status" value="1"/>
</dbReference>
<dbReference type="FunFam" id="3.40.50.300:FF:001713">
    <property type="entry name" value="ATP-dependent RNA helicase DHX8"/>
    <property type="match status" value="1"/>
</dbReference>
<sequence length="701" mass="78931">MPSMAQGGLNSSVQNNKPNPKSPTASLFSIRQKIAQHRKSLPIASVEKRLIEEVQKNDILIIVGETGSGKTTQLPQFLYNAGFCQEGKMVGITQPRRIAAVTVAKRVAEECDVELGQRVGYSIRFDDTTSTSTRLKYMTDGLLLREALLDPHLSRYSVIIVDEAHERTVHTDVLLALLKKVQRARLKPVGENGPQQNSVLRGCQGRKISPLKLIIMSASLDARVFSEYFGGAKAVHVEGRQHPVDILYTAHPESDYIDAALVTIFQIHLEEKVGDILVFLTGQDEIESVERLVQERLQHLPEDKRKLLPLTIFSALPSEQQMQAFAPAPTGFRKVILATNIAETSITIPGIRYVIDPGFVKARSYNPSKGMESLDVVPASKAQTLQRSGRAGREGPGKCFRLYPEREFEKLEDSTKPEIKRCNLSNVILQLKALGIDDIIGFDFIDKPSRGSIVKALEELRLLGALTDECKLENPVGYQMSRLPLDPVYSRALILANQMNCLEEMLITVAVLTVESIFYDPREKREEARASRNHFASVEGDHLTYLSVYRESDEFLEKRKVAGSENKIDKIMKKWCKDNFVNSRSLKHARDTYRQIREHVEQMGFTVSSCGNDMLEFRRCLAASFFLKAAQRQLDGTYRALESGEIVHIHPTSVLFRSKPECVIFNELMQTSKKYIKNLTIIDPLWLTELAPHHYKSAEPV</sequence>